<evidence type="ECO:0000313" key="2">
    <source>
        <dbReference type="EMBL" id="POY71632.1"/>
    </source>
</evidence>
<dbReference type="EMBL" id="PJQD01000075">
    <property type="protein sequence ID" value="POY71632.1"/>
    <property type="molecule type" value="Genomic_DNA"/>
</dbReference>
<gene>
    <name evidence="2" type="ORF">BMF94_5326</name>
</gene>
<keyword evidence="3" id="KW-1185">Reference proteome</keyword>
<sequence length="107" mass="11883">MAARRGRRQVGTRVSEPLPAHALDYTAAQSAVSITRADMATDKHTKIADAEATREVCRELETAVGLLSKADPDPEMWPEGRQPHKRERTFIDLATASDVEWPTVMQL</sequence>
<comment type="caution">
    <text evidence="2">The sequence shown here is derived from an EMBL/GenBank/DDBJ whole genome shotgun (WGS) entry which is preliminary data.</text>
</comment>
<dbReference type="AlphaFoldDB" id="A0A2S5B4C2"/>
<name>A0A2S5B4C2_9BASI</name>
<reference evidence="2 3" key="1">
    <citation type="journal article" date="2018" name="Front. Microbiol.">
        <title>Prospects for Fungal Bioremediation of Acidic Radioactive Waste Sites: Characterization and Genome Sequence of Rhodotorula taiwanensis MD1149.</title>
        <authorList>
            <person name="Tkavc R."/>
            <person name="Matrosova V.Y."/>
            <person name="Grichenko O.E."/>
            <person name="Gostincar C."/>
            <person name="Volpe R.P."/>
            <person name="Klimenkova P."/>
            <person name="Gaidamakova E.K."/>
            <person name="Zhou C.E."/>
            <person name="Stewart B.J."/>
            <person name="Lyman M.G."/>
            <person name="Malfatti S.A."/>
            <person name="Rubinfeld B."/>
            <person name="Courtot M."/>
            <person name="Singh J."/>
            <person name="Dalgard C.L."/>
            <person name="Hamilton T."/>
            <person name="Frey K.G."/>
            <person name="Gunde-Cimerman N."/>
            <person name="Dugan L."/>
            <person name="Daly M.J."/>
        </authorList>
    </citation>
    <scope>NUCLEOTIDE SEQUENCE [LARGE SCALE GENOMIC DNA]</scope>
    <source>
        <strain evidence="2 3">MD1149</strain>
    </source>
</reference>
<proteinExistence type="predicted"/>
<organism evidence="2 3">
    <name type="scientific">Rhodotorula taiwanensis</name>
    <dbReference type="NCBI Taxonomy" id="741276"/>
    <lineage>
        <taxon>Eukaryota</taxon>
        <taxon>Fungi</taxon>
        <taxon>Dikarya</taxon>
        <taxon>Basidiomycota</taxon>
        <taxon>Pucciniomycotina</taxon>
        <taxon>Microbotryomycetes</taxon>
        <taxon>Sporidiobolales</taxon>
        <taxon>Sporidiobolaceae</taxon>
        <taxon>Rhodotorula</taxon>
    </lineage>
</organism>
<evidence type="ECO:0000256" key="1">
    <source>
        <dbReference type="SAM" id="MobiDB-lite"/>
    </source>
</evidence>
<feature type="region of interest" description="Disordered" evidence="1">
    <location>
        <begin position="69"/>
        <end position="88"/>
    </location>
</feature>
<dbReference type="Proteomes" id="UP000237144">
    <property type="component" value="Unassembled WGS sequence"/>
</dbReference>
<accession>A0A2S5B4C2</accession>
<protein>
    <submittedName>
        <fullName evidence="2">Uncharacterized protein</fullName>
    </submittedName>
</protein>
<evidence type="ECO:0000313" key="3">
    <source>
        <dbReference type="Proteomes" id="UP000237144"/>
    </source>
</evidence>